<dbReference type="AlphaFoldDB" id="A0A3M7PCN3"/>
<comment type="caution">
    <text evidence="3">The sequence shown here is derived from an EMBL/GenBank/DDBJ whole genome shotgun (WGS) entry which is preliminary data.</text>
</comment>
<dbReference type="InterPro" id="IPR011992">
    <property type="entry name" value="EF-hand-dom_pair"/>
</dbReference>
<feature type="domain" description="EF-hand" evidence="2">
    <location>
        <begin position="90"/>
        <end position="125"/>
    </location>
</feature>
<dbReference type="GO" id="GO:0005509">
    <property type="term" value="F:calcium ion binding"/>
    <property type="evidence" value="ECO:0007669"/>
    <property type="project" value="InterPro"/>
</dbReference>
<evidence type="ECO:0000256" key="1">
    <source>
        <dbReference type="ARBA" id="ARBA00022837"/>
    </source>
</evidence>
<keyword evidence="4" id="KW-1185">Reference proteome</keyword>
<dbReference type="STRING" id="10195.A0A3M7PCN3"/>
<dbReference type="PROSITE" id="PS50222">
    <property type="entry name" value="EF_HAND_2"/>
    <property type="match status" value="2"/>
</dbReference>
<dbReference type="InterPro" id="IPR018247">
    <property type="entry name" value="EF_Hand_1_Ca_BS"/>
</dbReference>
<proteinExistence type="predicted"/>
<gene>
    <name evidence="3" type="ORF">BpHYR1_029338</name>
</gene>
<dbReference type="Gene3D" id="1.10.238.10">
    <property type="entry name" value="EF-hand"/>
    <property type="match status" value="1"/>
</dbReference>
<reference evidence="3 4" key="1">
    <citation type="journal article" date="2018" name="Sci. Rep.">
        <title>Genomic signatures of local adaptation to the degree of environmental predictability in rotifers.</title>
        <authorList>
            <person name="Franch-Gras L."/>
            <person name="Hahn C."/>
            <person name="Garcia-Roger E.M."/>
            <person name="Carmona M.J."/>
            <person name="Serra M."/>
            <person name="Gomez A."/>
        </authorList>
    </citation>
    <scope>NUCLEOTIDE SEQUENCE [LARGE SCALE GENOMIC DNA]</scope>
    <source>
        <strain evidence="3">HYR1</strain>
    </source>
</reference>
<organism evidence="3 4">
    <name type="scientific">Brachionus plicatilis</name>
    <name type="common">Marine rotifer</name>
    <name type="synonym">Brachionus muelleri</name>
    <dbReference type="NCBI Taxonomy" id="10195"/>
    <lineage>
        <taxon>Eukaryota</taxon>
        <taxon>Metazoa</taxon>
        <taxon>Spiralia</taxon>
        <taxon>Gnathifera</taxon>
        <taxon>Rotifera</taxon>
        <taxon>Eurotatoria</taxon>
        <taxon>Monogononta</taxon>
        <taxon>Pseudotrocha</taxon>
        <taxon>Ploima</taxon>
        <taxon>Brachionidae</taxon>
        <taxon>Brachionus</taxon>
    </lineage>
</organism>
<sequence>MFHFVDNDVESKSECKKLIKKSFVASSSTKNKDILYKTDFKCAWLYLFGYKISKLELQEYFERLGKNYYHDGISYEEFEKKALCDISHLDIIEELRNCFISIDFSCKGFLTIDDMIKQFKIAAPHISKNTIMDIFREMDRDDDGRISYKDFELAMQYIDDVHVQKQYRHIEEKYSLNN</sequence>
<name>A0A3M7PCN3_BRAPC</name>
<dbReference type="Pfam" id="PF13499">
    <property type="entry name" value="EF-hand_7"/>
    <property type="match status" value="1"/>
</dbReference>
<dbReference type="InterPro" id="IPR002048">
    <property type="entry name" value="EF_hand_dom"/>
</dbReference>
<evidence type="ECO:0000313" key="4">
    <source>
        <dbReference type="Proteomes" id="UP000276133"/>
    </source>
</evidence>
<evidence type="ECO:0000259" key="2">
    <source>
        <dbReference type="PROSITE" id="PS50222"/>
    </source>
</evidence>
<dbReference type="EMBL" id="REGN01011923">
    <property type="protein sequence ID" value="RMZ96763.1"/>
    <property type="molecule type" value="Genomic_DNA"/>
</dbReference>
<feature type="domain" description="EF-hand" evidence="2">
    <location>
        <begin position="126"/>
        <end position="161"/>
    </location>
</feature>
<dbReference type="Proteomes" id="UP000276133">
    <property type="component" value="Unassembled WGS sequence"/>
</dbReference>
<keyword evidence="1" id="KW-0106">Calcium</keyword>
<dbReference type="SUPFAM" id="SSF47473">
    <property type="entry name" value="EF-hand"/>
    <property type="match status" value="1"/>
</dbReference>
<protein>
    <submittedName>
        <fullName evidence="3">EF-hand calcium-binding domain-containing 11-like</fullName>
    </submittedName>
</protein>
<dbReference type="OrthoDB" id="26525at2759"/>
<dbReference type="PROSITE" id="PS00018">
    <property type="entry name" value="EF_HAND_1"/>
    <property type="match status" value="1"/>
</dbReference>
<evidence type="ECO:0000313" key="3">
    <source>
        <dbReference type="EMBL" id="RMZ96763.1"/>
    </source>
</evidence>
<accession>A0A3M7PCN3</accession>